<keyword evidence="3" id="KW-1185">Reference proteome</keyword>
<evidence type="ECO:0000256" key="1">
    <source>
        <dbReference type="SAM" id="MobiDB-lite"/>
    </source>
</evidence>
<dbReference type="EMBL" id="JANPWB010000001">
    <property type="protein sequence ID" value="KAJ1215104.1"/>
    <property type="molecule type" value="Genomic_DNA"/>
</dbReference>
<name>A0AAV7WM09_PLEWA</name>
<gene>
    <name evidence="2" type="ORF">NDU88_002714</name>
</gene>
<organism evidence="2 3">
    <name type="scientific">Pleurodeles waltl</name>
    <name type="common">Iberian ribbed newt</name>
    <dbReference type="NCBI Taxonomy" id="8319"/>
    <lineage>
        <taxon>Eukaryota</taxon>
        <taxon>Metazoa</taxon>
        <taxon>Chordata</taxon>
        <taxon>Craniata</taxon>
        <taxon>Vertebrata</taxon>
        <taxon>Euteleostomi</taxon>
        <taxon>Amphibia</taxon>
        <taxon>Batrachia</taxon>
        <taxon>Caudata</taxon>
        <taxon>Salamandroidea</taxon>
        <taxon>Salamandridae</taxon>
        <taxon>Pleurodelinae</taxon>
        <taxon>Pleurodeles</taxon>
    </lineage>
</organism>
<feature type="compositionally biased region" description="Basic residues" evidence="1">
    <location>
        <begin position="61"/>
        <end position="70"/>
    </location>
</feature>
<protein>
    <submittedName>
        <fullName evidence="2">Uncharacterized protein</fullName>
    </submittedName>
</protein>
<dbReference type="Proteomes" id="UP001066276">
    <property type="component" value="Chromosome 1_1"/>
</dbReference>
<dbReference type="AlphaFoldDB" id="A0AAV7WM09"/>
<evidence type="ECO:0000313" key="3">
    <source>
        <dbReference type="Proteomes" id="UP001066276"/>
    </source>
</evidence>
<proteinExistence type="predicted"/>
<reference evidence="2" key="1">
    <citation type="journal article" date="2022" name="bioRxiv">
        <title>Sequencing and chromosome-scale assembly of the giantPleurodeles waltlgenome.</title>
        <authorList>
            <person name="Brown T."/>
            <person name="Elewa A."/>
            <person name="Iarovenko S."/>
            <person name="Subramanian E."/>
            <person name="Araus A.J."/>
            <person name="Petzold A."/>
            <person name="Susuki M."/>
            <person name="Suzuki K.-i.T."/>
            <person name="Hayashi T."/>
            <person name="Toyoda A."/>
            <person name="Oliveira C."/>
            <person name="Osipova E."/>
            <person name="Leigh N.D."/>
            <person name="Simon A."/>
            <person name="Yun M.H."/>
        </authorList>
    </citation>
    <scope>NUCLEOTIDE SEQUENCE</scope>
    <source>
        <strain evidence="2">20211129_DDA</strain>
        <tissue evidence="2">Liver</tissue>
    </source>
</reference>
<sequence>MSHASLYLITSQSKGRTANRRQSARTGLRTRPTCPSRRCLGPKGSQGSRGRQGHGANIHHTGLKHPHLTGKKTGGIR</sequence>
<evidence type="ECO:0000313" key="2">
    <source>
        <dbReference type="EMBL" id="KAJ1215104.1"/>
    </source>
</evidence>
<comment type="caution">
    <text evidence="2">The sequence shown here is derived from an EMBL/GenBank/DDBJ whole genome shotgun (WGS) entry which is preliminary data.</text>
</comment>
<accession>A0AAV7WM09</accession>
<feature type="region of interest" description="Disordered" evidence="1">
    <location>
        <begin position="1"/>
        <end position="77"/>
    </location>
</feature>